<dbReference type="Proteomes" id="UP000789405">
    <property type="component" value="Unassembled WGS sequence"/>
</dbReference>
<dbReference type="OrthoDB" id="2943660at2759"/>
<evidence type="ECO:0000256" key="1">
    <source>
        <dbReference type="ARBA" id="ARBA00023242"/>
    </source>
</evidence>
<dbReference type="InterPro" id="IPR036864">
    <property type="entry name" value="Zn2-C6_fun-type_DNA-bd_sf"/>
</dbReference>
<accession>A0A9N9P3R6</accession>
<dbReference type="SUPFAM" id="SSF57701">
    <property type="entry name" value="Zn2/Cys6 DNA-binding domain"/>
    <property type="match status" value="1"/>
</dbReference>
<comment type="caution">
    <text evidence="3">The sequence shown here is derived from an EMBL/GenBank/DDBJ whole genome shotgun (WGS) entry which is preliminary data.</text>
</comment>
<name>A0A9N9P3R6_9GLOM</name>
<dbReference type="GO" id="GO:0008270">
    <property type="term" value="F:zinc ion binding"/>
    <property type="evidence" value="ECO:0007669"/>
    <property type="project" value="InterPro"/>
</dbReference>
<dbReference type="Pfam" id="PF00172">
    <property type="entry name" value="Zn_clus"/>
    <property type="match status" value="1"/>
</dbReference>
<dbReference type="InterPro" id="IPR050797">
    <property type="entry name" value="Carb_Metab_Trans_Reg"/>
</dbReference>
<sequence>NVTTSVDSEFNNLMSSVETAPMSTQDSFQRSSLIKPLFPPTIDDDDLVKPKNARLSKPSRANKIKNSRACNYCQKSKVKCNYLDSNSCKRCAERGLKCAFYPQQRRGPKPGKNTIIDTQNLKDFRKLNRDFTQKAHKLGFDVHTRIVTYPNNNNSGTLIPNNTTLPEENLIVVYPGFAPPLPILSSIDCETSNSSISNLDDQRFFMNNEIEPTLN</sequence>
<dbReference type="InterPro" id="IPR001138">
    <property type="entry name" value="Zn2Cys6_DnaBD"/>
</dbReference>
<feature type="domain" description="Zn(2)-C6 fungal-type" evidence="2">
    <location>
        <begin position="69"/>
        <end position="100"/>
    </location>
</feature>
<proteinExistence type="predicted"/>
<evidence type="ECO:0000313" key="4">
    <source>
        <dbReference type="Proteomes" id="UP000789405"/>
    </source>
</evidence>
<dbReference type="EMBL" id="CAJVPY010025728">
    <property type="protein sequence ID" value="CAG8788666.1"/>
    <property type="molecule type" value="Genomic_DNA"/>
</dbReference>
<dbReference type="Gene3D" id="4.10.240.10">
    <property type="entry name" value="Zn(2)-C6 fungal-type DNA-binding domain"/>
    <property type="match status" value="1"/>
</dbReference>
<reference evidence="3" key="1">
    <citation type="submission" date="2021-06" db="EMBL/GenBank/DDBJ databases">
        <authorList>
            <person name="Kallberg Y."/>
            <person name="Tangrot J."/>
            <person name="Rosling A."/>
        </authorList>
    </citation>
    <scope>NUCLEOTIDE SEQUENCE</scope>
    <source>
        <strain evidence="3">MA453B</strain>
    </source>
</reference>
<dbReference type="GO" id="GO:0000981">
    <property type="term" value="F:DNA-binding transcription factor activity, RNA polymerase II-specific"/>
    <property type="evidence" value="ECO:0007669"/>
    <property type="project" value="InterPro"/>
</dbReference>
<evidence type="ECO:0000313" key="3">
    <source>
        <dbReference type="EMBL" id="CAG8788666.1"/>
    </source>
</evidence>
<dbReference type="SMART" id="SM00066">
    <property type="entry name" value="GAL4"/>
    <property type="match status" value="1"/>
</dbReference>
<dbReference type="AlphaFoldDB" id="A0A9N9P3R6"/>
<keyword evidence="1" id="KW-0539">Nucleus</keyword>
<feature type="non-terminal residue" evidence="3">
    <location>
        <position position="1"/>
    </location>
</feature>
<gene>
    <name evidence="3" type="ORF">DERYTH_LOCUS20950</name>
</gene>
<evidence type="ECO:0000259" key="2">
    <source>
        <dbReference type="PROSITE" id="PS50048"/>
    </source>
</evidence>
<dbReference type="CDD" id="cd00067">
    <property type="entry name" value="GAL4"/>
    <property type="match status" value="1"/>
</dbReference>
<protein>
    <submittedName>
        <fullName evidence="3">1801_t:CDS:1</fullName>
    </submittedName>
</protein>
<organism evidence="3 4">
    <name type="scientific">Dentiscutata erythropus</name>
    <dbReference type="NCBI Taxonomy" id="1348616"/>
    <lineage>
        <taxon>Eukaryota</taxon>
        <taxon>Fungi</taxon>
        <taxon>Fungi incertae sedis</taxon>
        <taxon>Mucoromycota</taxon>
        <taxon>Glomeromycotina</taxon>
        <taxon>Glomeromycetes</taxon>
        <taxon>Diversisporales</taxon>
        <taxon>Gigasporaceae</taxon>
        <taxon>Dentiscutata</taxon>
    </lineage>
</organism>
<dbReference type="PROSITE" id="PS50048">
    <property type="entry name" value="ZN2_CY6_FUNGAL_2"/>
    <property type="match status" value="1"/>
</dbReference>
<keyword evidence="4" id="KW-1185">Reference proteome</keyword>
<dbReference type="PANTHER" id="PTHR31668">
    <property type="entry name" value="GLUCOSE TRANSPORT TRANSCRIPTION REGULATOR RGT1-RELATED-RELATED"/>
    <property type="match status" value="1"/>
</dbReference>